<comment type="caution">
    <text evidence="15">The sequence shown here is derived from an EMBL/GenBank/DDBJ whole genome shotgun (WGS) entry which is preliminary data.</text>
</comment>
<evidence type="ECO:0000256" key="13">
    <source>
        <dbReference type="SAM" id="MobiDB-lite"/>
    </source>
</evidence>
<feature type="coiled-coil region" evidence="12">
    <location>
        <begin position="950"/>
        <end position="977"/>
    </location>
</feature>
<evidence type="ECO:0000256" key="4">
    <source>
        <dbReference type="ARBA" id="ARBA00022454"/>
    </source>
</evidence>
<sequence>MARLGTVKSRLTSRLSRACCASPVGRMSELEPTFCLHGPDDGSDDDSPPSSPKRARVDAQPADNAPLETDGVDDGYTYQYRSHVNEDHNLHLDVSSDEGEDPESEIRATQLVQRHYSQNKENKAAEQGIIEAVYMENFMCHSKLRIQLGPLINFIIGHNGSGKSAILTALTICLGVKAAQTNRGGSLKNFIKSGEENAYVAVKIKNQGDMAYKPHDYGKSIIVERHFSQTGSGFKIKNSEGRTMSTKRAELENIVDFFALQLDNPMNVLSQDKAREFLSGSSPLDKYKFFIRGTQLEQLDSDYRLLEEQLDTIESRCEGAETDLEVHGRKAREAEAKKKLIDQSQTTMEKINQLRWQHAWAQVEEQECELANIEEKIRQADNKIAMQQASADNASKLYDESNATREANAAVITDLKEQLGPLQENYNEIKSVFDSNMNTMRDKKAEQRNIREDIKSSKKTMSDLETKMNAERTRIENANGPAHAHKVSELEDARTQLQQAKQREEEHSSQRTHIDNGVVQAQKKVTDARGGALQSKKKAVSDAQDMLERLRSNQGQQARAFAPPIHNVLRQIRNERGFSKEPIGPMGMYVRLLQPEWGSIIESTCGGQLDAFVVATHHDKVLLSRIMRQQNCHSNILINNGAQINTRQNEPDADLVTMQRVLEIENDAVRNCLIINQLIDQTVLMPDRNTANEFAQRRPRGVKVVVCHNAHVRGAGHRFNPTRGGMQMGPVKKWQGQMRLKTSLEAQLNIAQENLNGAKQDLQEAENQIRTLETALTRAKQAKNRHDKDAKEIRLQRQQLEDRIEQLQAELDADAVNNTSALDELHAQYSEAEQNLQAANDTMEDSVNALDKLGDDNRDVKHQLDAANKQVEEAKAQLTKAEKRLEDKTASREYALRQKNQALEFVDMAQQEKESLEVSRVEQERLINEDYLPGATNVSRRIPVEPGNTVEVLDRKLEKLEQEHKRYQDSIGGSREEIYQAWRDAHKKFATAQRALSGQKDVAKKLKSALLYRKNRWKLFRKHITTRAKITFSYLLSERNFRGRILVHHADKTLDINVEPDISKNSDKGRQTKTLSGGEKSFSTICLLLSIWEAMGSPIRCLDEFDVFMDSANREVSMKMMIQAARRSVGRQFVLITPQAMGKYTEGVQDVSVHKMADPERGQTTLDFSAA</sequence>
<feature type="coiled-coil region" evidence="12">
    <location>
        <begin position="483"/>
        <end position="553"/>
    </location>
</feature>
<feature type="coiled-coil region" evidence="12">
    <location>
        <begin position="363"/>
        <end position="390"/>
    </location>
</feature>
<keyword evidence="5" id="KW-0547">Nucleotide-binding</keyword>
<keyword evidence="4" id="KW-0158">Chromosome</keyword>
<dbReference type="GO" id="GO:0000724">
    <property type="term" value="P:double-strand break repair via homologous recombination"/>
    <property type="evidence" value="ECO:0007669"/>
    <property type="project" value="TreeGrafter"/>
</dbReference>
<evidence type="ECO:0000259" key="14">
    <source>
        <dbReference type="Pfam" id="PF13476"/>
    </source>
</evidence>
<protein>
    <submittedName>
        <fullName evidence="15">DNA repair protein</fullName>
    </submittedName>
</protein>
<evidence type="ECO:0000256" key="1">
    <source>
        <dbReference type="ARBA" id="ARBA00004123"/>
    </source>
</evidence>
<dbReference type="Pfam" id="PF13476">
    <property type="entry name" value="AAA_23"/>
    <property type="match status" value="1"/>
</dbReference>
<feature type="region of interest" description="Disordered" evidence="13">
    <location>
        <begin position="32"/>
        <end position="75"/>
    </location>
</feature>
<dbReference type="EMBL" id="QZBN01000473">
    <property type="protein sequence ID" value="THZ42485.1"/>
    <property type="molecule type" value="Genomic_DNA"/>
</dbReference>
<evidence type="ECO:0000256" key="2">
    <source>
        <dbReference type="ARBA" id="ARBA00004286"/>
    </source>
</evidence>
<comment type="subcellular location">
    <subcellularLocation>
        <location evidence="2">Chromosome</location>
    </subcellularLocation>
    <subcellularLocation>
        <location evidence="1">Nucleus</location>
    </subcellularLocation>
</comment>
<keyword evidence="11" id="KW-0539">Nucleus</keyword>
<evidence type="ECO:0000256" key="9">
    <source>
        <dbReference type="ARBA" id="ARBA00023172"/>
    </source>
</evidence>
<proteinExistence type="inferred from homology"/>
<comment type="similarity">
    <text evidence="3">Belongs to the SMC family. SMC6 subfamily.</text>
</comment>
<dbReference type="Gene3D" id="1.10.287.1490">
    <property type="match status" value="1"/>
</dbReference>
<name>A0A4S9UVU9_AURPU</name>
<evidence type="ECO:0000256" key="6">
    <source>
        <dbReference type="ARBA" id="ARBA00022763"/>
    </source>
</evidence>
<evidence type="ECO:0000256" key="11">
    <source>
        <dbReference type="ARBA" id="ARBA00023242"/>
    </source>
</evidence>
<keyword evidence="8 12" id="KW-0175">Coiled coil</keyword>
<accession>A0A4S9UVU9</accession>
<dbReference type="AlphaFoldDB" id="A0A4S9UVU9"/>
<evidence type="ECO:0000256" key="5">
    <source>
        <dbReference type="ARBA" id="ARBA00022741"/>
    </source>
</evidence>
<evidence type="ECO:0000256" key="7">
    <source>
        <dbReference type="ARBA" id="ARBA00022840"/>
    </source>
</evidence>
<keyword evidence="7" id="KW-0067">ATP-binding</keyword>
<dbReference type="Proteomes" id="UP000310121">
    <property type="component" value="Unassembled WGS sequence"/>
</dbReference>
<evidence type="ECO:0000313" key="16">
    <source>
        <dbReference type="Proteomes" id="UP000310121"/>
    </source>
</evidence>
<dbReference type="GO" id="GO:0005524">
    <property type="term" value="F:ATP binding"/>
    <property type="evidence" value="ECO:0007669"/>
    <property type="project" value="UniProtKB-KW"/>
</dbReference>
<gene>
    <name evidence="15" type="ORF">D6C90_05283</name>
</gene>
<keyword evidence="10" id="KW-0234">DNA repair</keyword>
<dbReference type="GO" id="GO:0030915">
    <property type="term" value="C:Smc5-Smc6 complex"/>
    <property type="evidence" value="ECO:0007669"/>
    <property type="project" value="TreeGrafter"/>
</dbReference>
<dbReference type="Gene3D" id="3.40.50.300">
    <property type="entry name" value="P-loop containing nucleotide triphosphate hydrolases"/>
    <property type="match status" value="2"/>
</dbReference>
<dbReference type="SUPFAM" id="SSF52540">
    <property type="entry name" value="P-loop containing nucleoside triphosphate hydrolases"/>
    <property type="match status" value="1"/>
</dbReference>
<dbReference type="InterPro" id="IPR038729">
    <property type="entry name" value="Rad50/SbcC_AAA"/>
</dbReference>
<keyword evidence="6" id="KW-0227">DNA damage</keyword>
<evidence type="ECO:0000256" key="12">
    <source>
        <dbReference type="SAM" id="Coils"/>
    </source>
</evidence>
<dbReference type="InterPro" id="IPR027417">
    <property type="entry name" value="P-loop_NTPase"/>
</dbReference>
<dbReference type="GO" id="GO:0003684">
    <property type="term" value="F:damaged DNA binding"/>
    <property type="evidence" value="ECO:0007669"/>
    <property type="project" value="TreeGrafter"/>
</dbReference>
<feature type="coiled-coil region" evidence="12">
    <location>
        <begin position="741"/>
        <end position="926"/>
    </location>
</feature>
<dbReference type="GO" id="GO:0003697">
    <property type="term" value="F:single-stranded DNA binding"/>
    <property type="evidence" value="ECO:0007669"/>
    <property type="project" value="TreeGrafter"/>
</dbReference>
<evidence type="ECO:0000256" key="10">
    <source>
        <dbReference type="ARBA" id="ARBA00023204"/>
    </source>
</evidence>
<dbReference type="PANTHER" id="PTHR19306:SF6">
    <property type="entry name" value="STRUCTURAL MAINTENANCE OF CHROMOSOMES PROTEIN 6"/>
    <property type="match status" value="1"/>
</dbReference>
<reference evidence="15 16" key="1">
    <citation type="submission" date="2018-10" db="EMBL/GenBank/DDBJ databases">
        <title>Fifty Aureobasidium pullulans genomes reveal a recombining polyextremotolerant generalist.</title>
        <authorList>
            <person name="Gostincar C."/>
            <person name="Turk M."/>
            <person name="Zajc J."/>
            <person name="Gunde-Cimerman N."/>
        </authorList>
    </citation>
    <scope>NUCLEOTIDE SEQUENCE [LARGE SCALE GENOMIC DNA]</scope>
    <source>
        <strain evidence="15 16">EXF-3844</strain>
    </source>
</reference>
<dbReference type="PANTHER" id="PTHR19306">
    <property type="entry name" value="STRUCTURAL MAINTENANCE OF CHROMOSOMES 5,6 SMC5, SMC6"/>
    <property type="match status" value="1"/>
</dbReference>
<feature type="domain" description="Rad50/SbcC-type AAA" evidence="14">
    <location>
        <begin position="133"/>
        <end position="384"/>
    </location>
</feature>
<evidence type="ECO:0000256" key="3">
    <source>
        <dbReference type="ARBA" id="ARBA00006793"/>
    </source>
</evidence>
<evidence type="ECO:0000256" key="8">
    <source>
        <dbReference type="ARBA" id="ARBA00023054"/>
    </source>
</evidence>
<dbReference type="GO" id="GO:0016887">
    <property type="term" value="F:ATP hydrolysis activity"/>
    <property type="evidence" value="ECO:0007669"/>
    <property type="project" value="InterPro"/>
</dbReference>
<keyword evidence="9" id="KW-0233">DNA recombination</keyword>
<dbReference type="GO" id="GO:0005634">
    <property type="term" value="C:nucleus"/>
    <property type="evidence" value="ECO:0007669"/>
    <property type="project" value="UniProtKB-SubCell"/>
</dbReference>
<feature type="coiled-coil region" evidence="12">
    <location>
        <begin position="296"/>
        <end position="337"/>
    </location>
</feature>
<organism evidence="15 16">
    <name type="scientific">Aureobasidium pullulans</name>
    <name type="common">Black yeast</name>
    <name type="synonym">Pullularia pullulans</name>
    <dbReference type="NCBI Taxonomy" id="5580"/>
    <lineage>
        <taxon>Eukaryota</taxon>
        <taxon>Fungi</taxon>
        <taxon>Dikarya</taxon>
        <taxon>Ascomycota</taxon>
        <taxon>Pezizomycotina</taxon>
        <taxon>Dothideomycetes</taxon>
        <taxon>Dothideomycetidae</taxon>
        <taxon>Dothideales</taxon>
        <taxon>Saccotheciaceae</taxon>
        <taxon>Aureobasidium</taxon>
    </lineage>
</organism>
<evidence type="ECO:0000313" key="15">
    <source>
        <dbReference type="EMBL" id="THZ42485.1"/>
    </source>
</evidence>
<dbReference type="GO" id="GO:0035861">
    <property type="term" value="C:site of double-strand break"/>
    <property type="evidence" value="ECO:0007669"/>
    <property type="project" value="TreeGrafter"/>
</dbReference>